<comment type="caution">
    <text evidence="1">The sequence shown here is derived from an EMBL/GenBank/DDBJ whole genome shotgun (WGS) entry which is preliminary data.</text>
</comment>
<evidence type="ECO:0000313" key="1">
    <source>
        <dbReference type="EMBL" id="MBK0395046.1"/>
    </source>
</evidence>
<evidence type="ECO:0000313" key="2">
    <source>
        <dbReference type="Proteomes" id="UP000614058"/>
    </source>
</evidence>
<dbReference type="Proteomes" id="UP000614058">
    <property type="component" value="Unassembled WGS sequence"/>
</dbReference>
<dbReference type="EMBL" id="JAEHNZ010000001">
    <property type="protein sequence ID" value="MBK0395046.1"/>
    <property type="molecule type" value="Genomic_DNA"/>
</dbReference>
<dbReference type="RefSeq" id="WP_200520886.1">
    <property type="nucleotide sequence ID" value="NZ_JAEHNZ010000001.1"/>
</dbReference>
<gene>
    <name evidence="1" type="ORF">JDW22_00235</name>
</gene>
<proteinExistence type="predicted"/>
<protein>
    <submittedName>
        <fullName evidence="1">Uncharacterized protein</fullName>
    </submittedName>
</protein>
<sequence length="105" mass="11980">MPNRPGFVKVSTDKRQPENECTRFQAAFFADKHLNALDLNAPANRFRWMGEQRLGFIEATGFQAASSHRRQQHQPLTNQYASIQCSAIQPSLATSHRRSMPRLPL</sequence>
<name>A0ABS1BP34_9NEIS</name>
<accession>A0ABS1BP34</accession>
<reference evidence="1 2" key="1">
    <citation type="journal article" date="2021" name="Pathogens">
        <title>Isolation and Characterization of Kingella bonacorsii sp. nov., A Novel Kingella Species Detected in a Stable Periodontitis Subject.</title>
        <authorList>
            <person name="Antezack A."/>
            <person name="Boxberger M."/>
            <person name="Rolland C."/>
            <person name="Monnet-Corti V."/>
            <person name="La Scola B."/>
        </authorList>
    </citation>
    <scope>NUCLEOTIDE SEQUENCE [LARGE SCALE GENOMIC DNA]</scope>
    <source>
        <strain evidence="1 2">Marseille-Q4569</strain>
    </source>
</reference>
<organism evidence="1 2">
    <name type="scientific">Kingella bonacorsii</name>
    <dbReference type="NCBI Taxonomy" id="2796361"/>
    <lineage>
        <taxon>Bacteria</taxon>
        <taxon>Pseudomonadati</taxon>
        <taxon>Pseudomonadota</taxon>
        <taxon>Betaproteobacteria</taxon>
        <taxon>Neisseriales</taxon>
        <taxon>Neisseriaceae</taxon>
        <taxon>Kingella</taxon>
    </lineage>
</organism>
<keyword evidence="2" id="KW-1185">Reference proteome</keyword>